<keyword evidence="7" id="KW-0508">mRNA splicing</keyword>
<dbReference type="Gene3D" id="2.130.10.10">
    <property type="entry name" value="YVTN repeat-like/Quinoprotein amine dehydrogenase"/>
    <property type="match status" value="1"/>
</dbReference>
<dbReference type="PANTHER" id="PTHR19923">
    <property type="entry name" value="WD40 REPEAT PROTEINPRL1/PRL2-RELATED"/>
    <property type="match status" value="1"/>
</dbReference>
<dbReference type="GO" id="GO:0071011">
    <property type="term" value="C:precatalytic spliceosome"/>
    <property type="evidence" value="ECO:0007669"/>
    <property type="project" value="TreeGrafter"/>
</dbReference>
<dbReference type="OrthoDB" id="10256122at2759"/>
<dbReference type="InterPro" id="IPR020472">
    <property type="entry name" value="WD40_PAC1"/>
</dbReference>
<evidence type="ECO:0000256" key="3">
    <source>
        <dbReference type="ARBA" id="ARBA00025726"/>
    </source>
</evidence>
<proteinExistence type="inferred from homology"/>
<dbReference type="PRINTS" id="PR00320">
    <property type="entry name" value="GPROTEINBRPT"/>
</dbReference>
<dbReference type="Proteomes" id="UP000191024">
    <property type="component" value="Chromosome F"/>
</dbReference>
<dbReference type="SMART" id="SM00320">
    <property type="entry name" value="WD40"/>
    <property type="match status" value="7"/>
</dbReference>
<dbReference type="GO" id="GO:0000398">
    <property type="term" value="P:mRNA splicing, via spliceosome"/>
    <property type="evidence" value="ECO:0007669"/>
    <property type="project" value="UniProtKB-UniRule"/>
</dbReference>
<evidence type="ECO:0000256" key="2">
    <source>
        <dbReference type="ARBA" id="ARBA00022737"/>
    </source>
</evidence>
<feature type="repeat" description="WD" evidence="6">
    <location>
        <begin position="165"/>
        <end position="206"/>
    </location>
</feature>
<comment type="similarity">
    <text evidence="3 7">Belongs to the WD repeat PRL1/PRL2 family.</text>
</comment>
<feature type="repeat" description="WD" evidence="6">
    <location>
        <begin position="207"/>
        <end position="248"/>
    </location>
</feature>
<dbReference type="PROSITE" id="PS00678">
    <property type="entry name" value="WD_REPEATS_1"/>
    <property type="match status" value="2"/>
</dbReference>
<dbReference type="SUPFAM" id="SSF50978">
    <property type="entry name" value="WD40 repeat-like"/>
    <property type="match status" value="1"/>
</dbReference>
<evidence type="ECO:0000313" key="8">
    <source>
        <dbReference type="EMBL" id="SCU95929.1"/>
    </source>
</evidence>
<dbReference type="InterPro" id="IPR019775">
    <property type="entry name" value="WD40_repeat_CS"/>
</dbReference>
<comment type="function">
    <text evidence="7">Involved in pre-mRNA splicing and required for cell cycle progression at G2/M.</text>
</comment>
<dbReference type="AlphaFoldDB" id="A0A1G4JXR2"/>
<keyword evidence="2 7" id="KW-0677">Repeat</keyword>
<protein>
    <recommendedName>
        <fullName evidence="4 7">Pre-mRNA-splicing factor PRP46</fullName>
    </recommendedName>
    <alternativeName>
        <fullName evidence="5 7">Pre-mRNA-processing protein 46</fullName>
    </alternativeName>
</protein>
<comment type="subunit">
    <text evidence="7">Associated with the spliceosome.</text>
</comment>
<dbReference type="PROSITE" id="PS50082">
    <property type="entry name" value="WD_REPEATS_2"/>
    <property type="match status" value="4"/>
</dbReference>
<dbReference type="InterPro" id="IPR045241">
    <property type="entry name" value="Prp46/PLRG1-like"/>
</dbReference>
<gene>
    <name evidence="8" type="ORF">LAMI_0F04456G</name>
</gene>
<dbReference type="GO" id="GO:0071013">
    <property type="term" value="C:catalytic step 2 spliceosome"/>
    <property type="evidence" value="ECO:0007669"/>
    <property type="project" value="TreeGrafter"/>
</dbReference>
<evidence type="ECO:0000256" key="6">
    <source>
        <dbReference type="PROSITE-ProRule" id="PRU00221"/>
    </source>
</evidence>
<evidence type="ECO:0000256" key="1">
    <source>
        <dbReference type="ARBA" id="ARBA00022574"/>
    </source>
</evidence>
<keyword evidence="7" id="KW-0507">mRNA processing</keyword>
<feature type="repeat" description="WD" evidence="6">
    <location>
        <begin position="122"/>
        <end position="164"/>
    </location>
</feature>
<dbReference type="STRING" id="1230905.A0A1G4JXR2"/>
<dbReference type="CDD" id="cd00200">
    <property type="entry name" value="WD40"/>
    <property type="match status" value="1"/>
</dbReference>
<dbReference type="InterPro" id="IPR036322">
    <property type="entry name" value="WD40_repeat_dom_sf"/>
</dbReference>
<keyword evidence="7" id="KW-0539">Nucleus</keyword>
<dbReference type="PROSITE" id="PS50294">
    <property type="entry name" value="WD_REPEATS_REGION"/>
    <property type="match status" value="4"/>
</dbReference>
<evidence type="ECO:0000313" key="9">
    <source>
        <dbReference type="Proteomes" id="UP000191024"/>
    </source>
</evidence>
<feature type="repeat" description="WD" evidence="6">
    <location>
        <begin position="249"/>
        <end position="290"/>
    </location>
</feature>
<organism evidence="8 9">
    <name type="scientific">Lachancea mirantina</name>
    <dbReference type="NCBI Taxonomy" id="1230905"/>
    <lineage>
        <taxon>Eukaryota</taxon>
        <taxon>Fungi</taxon>
        <taxon>Dikarya</taxon>
        <taxon>Ascomycota</taxon>
        <taxon>Saccharomycotina</taxon>
        <taxon>Saccharomycetes</taxon>
        <taxon>Saccharomycetales</taxon>
        <taxon>Saccharomycetaceae</taxon>
        <taxon>Lachancea</taxon>
    </lineage>
</organism>
<comment type="subcellular location">
    <subcellularLocation>
        <location evidence="7">Nucleus</location>
    </subcellularLocation>
</comment>
<keyword evidence="7" id="KW-0747">Spliceosome</keyword>
<dbReference type="InterPro" id="IPR015943">
    <property type="entry name" value="WD40/YVTN_repeat-like_dom_sf"/>
</dbReference>
<evidence type="ECO:0000256" key="5">
    <source>
        <dbReference type="ARBA" id="ARBA00033071"/>
    </source>
</evidence>
<accession>A0A1G4JXR2</accession>
<dbReference type="Pfam" id="PF00400">
    <property type="entry name" value="WD40"/>
    <property type="match status" value="5"/>
</dbReference>
<keyword evidence="9" id="KW-1185">Reference proteome</keyword>
<name>A0A1G4JXR2_9SACH</name>
<reference evidence="9" key="1">
    <citation type="submission" date="2016-03" db="EMBL/GenBank/DDBJ databases">
        <authorList>
            <person name="Devillers H."/>
        </authorList>
    </citation>
    <scope>NUCLEOTIDE SEQUENCE [LARGE SCALE GENOMIC DNA]</scope>
</reference>
<evidence type="ECO:0000256" key="4">
    <source>
        <dbReference type="ARBA" id="ARBA00026147"/>
    </source>
</evidence>
<dbReference type="GO" id="GO:0000974">
    <property type="term" value="C:Prp19 complex"/>
    <property type="evidence" value="ECO:0007669"/>
    <property type="project" value="TreeGrafter"/>
</dbReference>
<evidence type="ECO:0000256" key="7">
    <source>
        <dbReference type="RuleBase" id="RU369036"/>
    </source>
</evidence>
<dbReference type="EMBL" id="LT598467">
    <property type="protein sequence ID" value="SCU95929.1"/>
    <property type="molecule type" value="Genomic_DNA"/>
</dbReference>
<dbReference type="InterPro" id="IPR001680">
    <property type="entry name" value="WD40_rpt"/>
</dbReference>
<keyword evidence="1 6" id="KW-0853">WD repeat</keyword>
<sequence length="438" mass="49208">MDALEVSKVDLLKRDAEDAYLNSLWNNRFRYLSSARGSRLVDDKRKTVLERFEGYQLIQNDLATRPSSDSLVKGGRKEPIEASIIPAVYGEDAAMHSVLERQRQQRNKIPKWHAPWALKRIVNGHKGWVRCIVVNRVENDWFATGSNDTQIKVWDMASGRLKLTLAGHTMTVRGLAISESHPYMFSASEDKLVKCWDLEKNTSIRDFHGHFSGVNTVDVHPTLDVIASAGRDAVVKLWDIRTRAPILTLAGHKGPINKVKCFPVDPQVVSSSTDGSVRMWDLRAGKASKILTHHSKSVRDIAAHPREYSMATASTSDVRSWRIRDGQLLTNFDSGPVGIITCLGINDDNILFAGSESGKLTFFDYETGHRYQELETELAEGSLESERSILCGAFDLTGLRLITGESDKSIKIWKQVEDATPETHPNLLWDPNLPMQRF</sequence>
<dbReference type="PANTHER" id="PTHR19923:SF0">
    <property type="entry name" value="PLEIOTROPIC REGULATOR 1"/>
    <property type="match status" value="1"/>
</dbReference>